<dbReference type="Gene3D" id="3.30.70.20">
    <property type="match status" value="1"/>
</dbReference>
<keyword evidence="1" id="KW-0004">4Fe-4S</keyword>
<evidence type="ECO:0000256" key="1">
    <source>
        <dbReference type="ARBA" id="ARBA00022485"/>
    </source>
</evidence>
<dbReference type="InterPro" id="IPR029039">
    <property type="entry name" value="Flavoprotein-like_sf"/>
</dbReference>
<evidence type="ECO:0000313" key="7">
    <source>
        <dbReference type="Proteomes" id="UP000346198"/>
    </source>
</evidence>
<dbReference type="RefSeq" id="WP_136061375.1">
    <property type="nucleotide sequence ID" value="NZ_CAAHFH010000001.1"/>
</dbReference>
<feature type="domain" description="4Fe-4S ferredoxin-type" evidence="5">
    <location>
        <begin position="181"/>
        <end position="210"/>
    </location>
</feature>
<dbReference type="InterPro" id="IPR017896">
    <property type="entry name" value="4Fe4S_Fe-S-bd"/>
</dbReference>
<dbReference type="GO" id="GO:0051539">
    <property type="term" value="F:4 iron, 4 sulfur cluster binding"/>
    <property type="evidence" value="ECO:0007669"/>
    <property type="project" value="UniProtKB-KW"/>
</dbReference>
<dbReference type="SUPFAM" id="SSF54862">
    <property type="entry name" value="4Fe-4S ferredoxins"/>
    <property type="match status" value="1"/>
</dbReference>
<dbReference type="PROSITE" id="PS00198">
    <property type="entry name" value="4FE4S_FER_1"/>
    <property type="match status" value="1"/>
</dbReference>
<evidence type="ECO:0000256" key="3">
    <source>
        <dbReference type="ARBA" id="ARBA00023004"/>
    </source>
</evidence>
<dbReference type="InterPro" id="IPR017900">
    <property type="entry name" value="4Fe4S_Fe_S_CS"/>
</dbReference>
<reference evidence="6 7" key="1">
    <citation type="submission" date="2019-04" db="EMBL/GenBank/DDBJ databases">
        <authorList>
            <person name="Van Vliet M D."/>
        </authorList>
    </citation>
    <scope>NUCLEOTIDE SEQUENCE [LARGE SCALE GENOMIC DNA]</scope>
    <source>
        <strain evidence="6 7">F21</strain>
    </source>
</reference>
<gene>
    <name evidence="6" type="ORF">SCARR_01971</name>
</gene>
<protein>
    <recommendedName>
        <fullName evidence="5">4Fe-4S ferredoxin-type domain-containing protein</fullName>
    </recommendedName>
</protein>
<keyword evidence="7" id="KW-1185">Reference proteome</keyword>
<dbReference type="Pfam" id="PF13237">
    <property type="entry name" value="Fer4_10"/>
    <property type="match status" value="1"/>
</dbReference>
<dbReference type="EMBL" id="CAAHFH010000001">
    <property type="protein sequence ID" value="VGO19911.1"/>
    <property type="molecule type" value="Genomic_DNA"/>
</dbReference>
<dbReference type="PANTHER" id="PTHR43687">
    <property type="entry name" value="ADENYLYLSULFATE REDUCTASE, BETA SUBUNIT"/>
    <property type="match status" value="1"/>
</dbReference>
<dbReference type="Gene3D" id="3.40.50.360">
    <property type="match status" value="1"/>
</dbReference>
<dbReference type="PANTHER" id="PTHR43687:SF1">
    <property type="entry name" value="FERREDOXIN III"/>
    <property type="match status" value="1"/>
</dbReference>
<dbReference type="Proteomes" id="UP000346198">
    <property type="component" value="Unassembled WGS sequence"/>
</dbReference>
<sequence length="265" mass="28248">MKNKTTHFVFFSPTGTTQTTILTVGKGTGCKIGTILDLTKEAPQKTPTFTEADLVVVGMPVYGSRLPSLAVERFKSLQGTNTPIVPIVVYGNCHYGDALAELFDLCSEQGFRPVAAGAFLGEHSFSTADLPLSPGRPDAADKKQAETFGIQIGQLPATARLEPVQVPGNRPYKPAPQLTGSATSVDSAACTKCGKCIEACPTQGMHMTSTAAEADPDNCIWCMACERICPSNARSLTHEKVMASAQKLHDHFSARRDPESFLAAN</sequence>
<dbReference type="PROSITE" id="PS51379">
    <property type="entry name" value="4FE4S_FER_2"/>
    <property type="match status" value="2"/>
</dbReference>
<dbReference type="InterPro" id="IPR050572">
    <property type="entry name" value="Fe-S_Ferredoxin"/>
</dbReference>
<evidence type="ECO:0000259" key="5">
    <source>
        <dbReference type="PROSITE" id="PS51379"/>
    </source>
</evidence>
<accession>A0A6C2UKI1</accession>
<keyword evidence="2" id="KW-0479">Metal-binding</keyword>
<keyword evidence="4" id="KW-0411">Iron-sulfur</keyword>
<name>A0A6C2UKI1_9BACT</name>
<dbReference type="SUPFAM" id="SSF52218">
    <property type="entry name" value="Flavoproteins"/>
    <property type="match status" value="1"/>
</dbReference>
<evidence type="ECO:0000256" key="4">
    <source>
        <dbReference type="ARBA" id="ARBA00023014"/>
    </source>
</evidence>
<dbReference type="AlphaFoldDB" id="A0A6C2UKI1"/>
<feature type="domain" description="4Fe-4S ferredoxin-type" evidence="5">
    <location>
        <begin position="211"/>
        <end position="239"/>
    </location>
</feature>
<evidence type="ECO:0000256" key="2">
    <source>
        <dbReference type="ARBA" id="ARBA00022723"/>
    </source>
</evidence>
<proteinExistence type="predicted"/>
<dbReference type="GO" id="GO:0046872">
    <property type="term" value="F:metal ion binding"/>
    <property type="evidence" value="ECO:0007669"/>
    <property type="project" value="UniProtKB-KW"/>
</dbReference>
<keyword evidence="3" id="KW-0408">Iron</keyword>
<organism evidence="6 7">
    <name type="scientific">Pontiella sulfatireligans</name>
    <dbReference type="NCBI Taxonomy" id="2750658"/>
    <lineage>
        <taxon>Bacteria</taxon>
        <taxon>Pseudomonadati</taxon>
        <taxon>Kiritimatiellota</taxon>
        <taxon>Kiritimatiellia</taxon>
        <taxon>Kiritimatiellales</taxon>
        <taxon>Pontiellaceae</taxon>
        <taxon>Pontiella</taxon>
    </lineage>
</organism>
<evidence type="ECO:0000313" key="6">
    <source>
        <dbReference type="EMBL" id="VGO19911.1"/>
    </source>
</evidence>